<comment type="subcellular location">
    <subcellularLocation>
        <location evidence="1">Cell membrane</location>
        <topology evidence="1">Single-pass membrane protein</topology>
    </subcellularLocation>
</comment>
<dbReference type="AlphaFoldDB" id="A0A1I1AD58"/>
<dbReference type="PANTHER" id="PTHR30329">
    <property type="entry name" value="STATOR ELEMENT OF FLAGELLAR MOTOR COMPLEX"/>
    <property type="match status" value="1"/>
</dbReference>
<dbReference type="InterPro" id="IPR036737">
    <property type="entry name" value="OmpA-like_sf"/>
</dbReference>
<keyword evidence="6 7" id="KW-0472">Membrane</keyword>
<comment type="similarity">
    <text evidence="2">Belongs to the MotB family.</text>
</comment>
<feature type="domain" description="OmpA-like" evidence="10">
    <location>
        <begin position="126"/>
        <end position="248"/>
    </location>
</feature>
<protein>
    <submittedName>
        <fullName evidence="11">Chemotaxis protein MotB</fullName>
    </submittedName>
</protein>
<dbReference type="OrthoDB" id="9815217at2"/>
<evidence type="ECO:0000256" key="6">
    <source>
        <dbReference type="ARBA" id="ARBA00023136"/>
    </source>
</evidence>
<evidence type="ECO:0000313" key="12">
    <source>
        <dbReference type="Proteomes" id="UP000198642"/>
    </source>
</evidence>
<sequence length="260" mass="29563">MRRKRQRKGNHINESWLLPYSDLLTLLVALFIVLFAMSEIDAQKYESLIQVFDSEFNGGSGILEGSNGTQDQVPVEADHSNEDDNEHDQELDKMNELQKLKGLQQQINEYIEQNDLSEVLGTKLSNEGLFVTISNDVSFDTGSAEVKKEGRKLAREISNFLYTDPPNQIVVSGHTDNRPIENSDFSSNWDLSAMRAINFMQLLLEHENLEPEQFSAKGFGEHHPIVPNTNEQNMEINRRVEVQIMPNHVIETGESSSDEE</sequence>
<dbReference type="SUPFAM" id="SSF103088">
    <property type="entry name" value="OmpA-like"/>
    <property type="match status" value="1"/>
</dbReference>
<evidence type="ECO:0000256" key="7">
    <source>
        <dbReference type="PROSITE-ProRule" id="PRU00473"/>
    </source>
</evidence>
<dbReference type="PANTHER" id="PTHR30329:SF21">
    <property type="entry name" value="LIPOPROTEIN YIAD-RELATED"/>
    <property type="match status" value="1"/>
</dbReference>
<dbReference type="Gene3D" id="3.30.1330.60">
    <property type="entry name" value="OmpA-like domain"/>
    <property type="match status" value="1"/>
</dbReference>
<evidence type="ECO:0000256" key="4">
    <source>
        <dbReference type="ARBA" id="ARBA00022692"/>
    </source>
</evidence>
<evidence type="ECO:0000256" key="3">
    <source>
        <dbReference type="ARBA" id="ARBA00022475"/>
    </source>
</evidence>
<evidence type="ECO:0000313" key="11">
    <source>
        <dbReference type="EMBL" id="SFB35917.1"/>
    </source>
</evidence>
<dbReference type="Proteomes" id="UP000198642">
    <property type="component" value="Unassembled WGS sequence"/>
</dbReference>
<keyword evidence="12" id="KW-1185">Reference proteome</keyword>
<evidence type="ECO:0000256" key="8">
    <source>
        <dbReference type="SAM" id="Coils"/>
    </source>
</evidence>
<dbReference type="InterPro" id="IPR025713">
    <property type="entry name" value="MotB-like_N_dom"/>
</dbReference>
<dbReference type="PROSITE" id="PS51123">
    <property type="entry name" value="OMPA_2"/>
    <property type="match status" value="1"/>
</dbReference>
<dbReference type="InterPro" id="IPR050330">
    <property type="entry name" value="Bact_OuterMem_StrucFunc"/>
</dbReference>
<keyword evidence="5" id="KW-1133">Transmembrane helix</keyword>
<dbReference type="STRING" id="237679.SAMN04488072_1193"/>
<evidence type="ECO:0000256" key="9">
    <source>
        <dbReference type="SAM" id="MobiDB-lite"/>
    </source>
</evidence>
<dbReference type="RefSeq" id="WP_090241096.1">
    <property type="nucleotide sequence ID" value="NZ_FOJW01000019.1"/>
</dbReference>
<dbReference type="Pfam" id="PF00691">
    <property type="entry name" value="OmpA"/>
    <property type="match status" value="1"/>
</dbReference>
<feature type="coiled-coil region" evidence="8">
    <location>
        <begin position="93"/>
        <end position="120"/>
    </location>
</feature>
<dbReference type="CDD" id="cd07185">
    <property type="entry name" value="OmpA_C-like"/>
    <property type="match status" value="1"/>
</dbReference>
<dbReference type="InterPro" id="IPR006665">
    <property type="entry name" value="OmpA-like"/>
</dbReference>
<feature type="region of interest" description="Disordered" evidence="9">
    <location>
        <begin position="63"/>
        <end position="89"/>
    </location>
</feature>
<reference evidence="11 12" key="1">
    <citation type="submission" date="2016-10" db="EMBL/GenBank/DDBJ databases">
        <authorList>
            <person name="de Groot N.N."/>
        </authorList>
    </citation>
    <scope>NUCLEOTIDE SEQUENCE [LARGE SCALE GENOMIC DNA]</scope>
    <source>
        <strain evidence="11 12">CGMCC 1.3702</strain>
    </source>
</reference>
<evidence type="ECO:0000259" key="10">
    <source>
        <dbReference type="PROSITE" id="PS51123"/>
    </source>
</evidence>
<dbReference type="NCBIfam" id="NF005831">
    <property type="entry name" value="PRK07734.1"/>
    <property type="match status" value="1"/>
</dbReference>
<dbReference type="EMBL" id="FOJW01000019">
    <property type="protein sequence ID" value="SFB35917.1"/>
    <property type="molecule type" value="Genomic_DNA"/>
</dbReference>
<feature type="compositionally biased region" description="Basic and acidic residues" evidence="9">
    <location>
        <begin position="76"/>
        <end position="89"/>
    </location>
</feature>
<dbReference type="Pfam" id="PF13677">
    <property type="entry name" value="MotB_plug"/>
    <property type="match status" value="1"/>
</dbReference>
<evidence type="ECO:0000256" key="5">
    <source>
        <dbReference type="ARBA" id="ARBA00022989"/>
    </source>
</evidence>
<keyword evidence="3" id="KW-1003">Cell membrane</keyword>
<name>A0A1I1AD58_9BACI</name>
<organism evidence="11 12">
    <name type="scientific">Lentibacillus halodurans</name>
    <dbReference type="NCBI Taxonomy" id="237679"/>
    <lineage>
        <taxon>Bacteria</taxon>
        <taxon>Bacillati</taxon>
        <taxon>Bacillota</taxon>
        <taxon>Bacilli</taxon>
        <taxon>Bacillales</taxon>
        <taxon>Bacillaceae</taxon>
        <taxon>Lentibacillus</taxon>
    </lineage>
</organism>
<accession>A0A1I1AD58</accession>
<gene>
    <name evidence="11" type="ORF">SAMN04488072_1193</name>
</gene>
<dbReference type="GO" id="GO:0005886">
    <property type="term" value="C:plasma membrane"/>
    <property type="evidence" value="ECO:0007669"/>
    <property type="project" value="UniProtKB-SubCell"/>
</dbReference>
<keyword evidence="8" id="KW-0175">Coiled coil</keyword>
<proteinExistence type="inferred from homology"/>
<evidence type="ECO:0000256" key="1">
    <source>
        <dbReference type="ARBA" id="ARBA00004162"/>
    </source>
</evidence>
<keyword evidence="4" id="KW-0812">Transmembrane</keyword>
<evidence type="ECO:0000256" key="2">
    <source>
        <dbReference type="ARBA" id="ARBA00008914"/>
    </source>
</evidence>